<accession>A0A6G4WPR5</accession>
<name>A0A6G4WPR5_9ACTN</name>
<proteinExistence type="predicted"/>
<dbReference type="AlphaFoldDB" id="A0A6G4WPR5"/>
<protein>
    <submittedName>
        <fullName evidence="1">Uncharacterized protein</fullName>
    </submittedName>
</protein>
<evidence type="ECO:0000313" key="1">
    <source>
        <dbReference type="EMBL" id="NGO67003.1"/>
    </source>
</evidence>
<dbReference type="EMBL" id="JAAKZZ010000005">
    <property type="protein sequence ID" value="NGO67003.1"/>
    <property type="molecule type" value="Genomic_DNA"/>
</dbReference>
<gene>
    <name evidence="1" type="ORF">G5C65_01210</name>
</gene>
<keyword evidence="2" id="KW-1185">Reference proteome</keyword>
<evidence type="ECO:0000313" key="2">
    <source>
        <dbReference type="Proteomes" id="UP000477722"/>
    </source>
</evidence>
<sequence>MGTPPLAEDSAPPVRMYGVMWSADFEASSPLEAAHLAYEQLKRCAEDGWSPELEVTDEDGQMIVISLRAREARGEGR</sequence>
<dbReference type="RefSeq" id="WP_165296668.1">
    <property type="nucleotide sequence ID" value="NZ_JAAKZZ010000005.1"/>
</dbReference>
<comment type="caution">
    <text evidence="1">The sequence shown here is derived from an EMBL/GenBank/DDBJ whole genome shotgun (WGS) entry which is preliminary data.</text>
</comment>
<reference evidence="1 2" key="1">
    <citation type="submission" date="2020-02" db="EMBL/GenBank/DDBJ databases">
        <title>Whole-genome analyses of novel actinobacteria.</title>
        <authorList>
            <person name="Sahin N."/>
            <person name="Tatar D."/>
        </authorList>
    </citation>
    <scope>NUCLEOTIDE SEQUENCE [LARGE SCALE GENOMIC DNA]</scope>
    <source>
        <strain evidence="1 2">SB3404</strain>
    </source>
</reference>
<dbReference type="Proteomes" id="UP000477722">
    <property type="component" value="Unassembled WGS sequence"/>
</dbReference>
<organism evidence="1 2">
    <name type="scientific">Streptomyces boncukensis</name>
    <dbReference type="NCBI Taxonomy" id="2711219"/>
    <lineage>
        <taxon>Bacteria</taxon>
        <taxon>Bacillati</taxon>
        <taxon>Actinomycetota</taxon>
        <taxon>Actinomycetes</taxon>
        <taxon>Kitasatosporales</taxon>
        <taxon>Streptomycetaceae</taxon>
        <taxon>Streptomyces</taxon>
    </lineage>
</organism>